<proteinExistence type="predicted"/>
<evidence type="ECO:0000259" key="4">
    <source>
        <dbReference type="PROSITE" id="PS50893"/>
    </source>
</evidence>
<accession>A0A166Q4Y0</accession>
<keyword evidence="5" id="KW-0378">Hydrolase</keyword>
<feature type="transmembrane region" description="Helical" evidence="3">
    <location>
        <begin position="12"/>
        <end position="34"/>
    </location>
</feature>
<feature type="domain" description="ABC transporter" evidence="4">
    <location>
        <begin position="306"/>
        <end position="575"/>
    </location>
</feature>
<dbReference type="PROSITE" id="PS50893">
    <property type="entry name" value="ABC_TRANSPORTER_2"/>
    <property type="match status" value="1"/>
</dbReference>
<dbReference type="InterPro" id="IPR027417">
    <property type="entry name" value="P-loop_NTPase"/>
</dbReference>
<dbReference type="InterPro" id="IPR003593">
    <property type="entry name" value="AAA+_ATPase"/>
</dbReference>
<name>A0A166Q4Y0_9AGAM</name>
<reference evidence="5 6" key="1">
    <citation type="journal article" date="2016" name="Mol. Biol. Evol.">
        <title>Comparative Genomics of Early-Diverging Mushroom-Forming Fungi Provides Insights into the Origins of Lignocellulose Decay Capabilities.</title>
        <authorList>
            <person name="Nagy L.G."/>
            <person name="Riley R."/>
            <person name="Tritt A."/>
            <person name="Adam C."/>
            <person name="Daum C."/>
            <person name="Floudas D."/>
            <person name="Sun H."/>
            <person name="Yadav J.S."/>
            <person name="Pangilinan J."/>
            <person name="Larsson K.H."/>
            <person name="Matsuura K."/>
            <person name="Barry K."/>
            <person name="Labutti K."/>
            <person name="Kuo R."/>
            <person name="Ohm R.A."/>
            <person name="Bhattacharya S.S."/>
            <person name="Shirouzu T."/>
            <person name="Yoshinaga Y."/>
            <person name="Martin F.M."/>
            <person name="Grigoriev I.V."/>
            <person name="Hibbett D.S."/>
        </authorList>
    </citation>
    <scope>NUCLEOTIDE SEQUENCE [LARGE SCALE GENOMIC DNA]</scope>
    <source>
        <strain evidence="5 6">CBS 109695</strain>
    </source>
</reference>
<dbReference type="AlphaFoldDB" id="A0A166Q4Y0"/>
<dbReference type="InterPro" id="IPR039421">
    <property type="entry name" value="Type_1_exporter"/>
</dbReference>
<dbReference type="EMBL" id="KV417512">
    <property type="protein sequence ID" value="KZP26757.1"/>
    <property type="molecule type" value="Genomic_DNA"/>
</dbReference>
<dbReference type="Proteomes" id="UP000076532">
    <property type="component" value="Unassembled WGS sequence"/>
</dbReference>
<evidence type="ECO:0000256" key="2">
    <source>
        <dbReference type="ARBA" id="ARBA00022840"/>
    </source>
</evidence>
<dbReference type="OrthoDB" id="6500128at2759"/>
<gene>
    <name evidence="5" type="ORF">FIBSPDRAFT_731696</name>
</gene>
<dbReference type="GO" id="GO:0005524">
    <property type="term" value="F:ATP binding"/>
    <property type="evidence" value="ECO:0007669"/>
    <property type="project" value="UniProtKB-KW"/>
</dbReference>
<dbReference type="PANTHER" id="PTHR43394:SF1">
    <property type="entry name" value="ATP-BINDING CASSETTE SUB-FAMILY B MEMBER 10, MITOCHONDRIAL"/>
    <property type="match status" value="1"/>
</dbReference>
<dbReference type="GO" id="GO:0015421">
    <property type="term" value="F:ABC-type oligopeptide transporter activity"/>
    <property type="evidence" value="ECO:0007669"/>
    <property type="project" value="TreeGrafter"/>
</dbReference>
<keyword evidence="3" id="KW-1133">Transmembrane helix</keyword>
<keyword evidence="3" id="KW-0472">Membrane</keyword>
<dbReference type="GO" id="GO:0016887">
    <property type="term" value="F:ATP hydrolysis activity"/>
    <property type="evidence" value="ECO:0007669"/>
    <property type="project" value="InterPro"/>
</dbReference>
<dbReference type="InterPro" id="IPR003439">
    <property type="entry name" value="ABC_transporter-like_ATP-bd"/>
</dbReference>
<dbReference type="Pfam" id="PF00005">
    <property type="entry name" value="ABC_tran"/>
    <property type="match status" value="1"/>
</dbReference>
<keyword evidence="2" id="KW-0067">ATP-binding</keyword>
<protein>
    <submittedName>
        <fullName evidence="5">P-loop containing nucleoside triphosphate hydrolase protein</fullName>
    </submittedName>
</protein>
<dbReference type="SMART" id="SM00382">
    <property type="entry name" value="AAA"/>
    <property type="match status" value="1"/>
</dbReference>
<keyword evidence="1" id="KW-0547">Nucleotide-binding</keyword>
<keyword evidence="6" id="KW-1185">Reference proteome</keyword>
<evidence type="ECO:0000313" key="5">
    <source>
        <dbReference type="EMBL" id="KZP26757.1"/>
    </source>
</evidence>
<evidence type="ECO:0000256" key="3">
    <source>
        <dbReference type="SAM" id="Phobius"/>
    </source>
</evidence>
<dbReference type="PANTHER" id="PTHR43394">
    <property type="entry name" value="ATP-DEPENDENT PERMEASE MDL1, MITOCHONDRIAL"/>
    <property type="match status" value="1"/>
</dbReference>
<dbReference type="SUPFAM" id="SSF52540">
    <property type="entry name" value="P-loop containing nucleoside triphosphate hydrolases"/>
    <property type="match status" value="1"/>
</dbReference>
<evidence type="ECO:0000256" key="1">
    <source>
        <dbReference type="ARBA" id="ARBA00022741"/>
    </source>
</evidence>
<dbReference type="Gene3D" id="3.40.50.300">
    <property type="entry name" value="P-loop containing nucleotide triphosphate hydrolases"/>
    <property type="match status" value="1"/>
</dbReference>
<sequence length="601" mass="66269">MQIEVSLTKGQADVPLIVISTVAHILCMTIAGLMKWYSSYIKPQLSQKVRNHFGQLLFSANLGQDLPTSQEHSSIQTASPEDAWRALNETVSFATLCFSTLAQLLFLFHISRNDYGGPLFMGCCLAMPVFNILTEQSLWSKSYVIHASNENYVRLQALKELTQGTYRQDVITGNLSGYIQDEYTKAQGALENISDEHAFHQYTRRVSPLWDLSCEWLDTLPIIYYAANAILLPGGFSLSAIAILQQTSSNLQNNFWRLLYDIKAFAEIINLIKKMYDCLDVQNQVHDGDVPYPSPSAEKDGEGMALEVRDLSFEYPGSKSTKKAISNISFSIAPGQLVVIVGANGSGKSSLIKILNRLYTPTSGTILVDGLPMSSYRISDLREATADLSQDHTVYPLSIGENIGLGFPSKIGDAAEIRRAAETGGALGFVEKFEDAFGTTLQPVYTAMMGGAVGDDAEASSKKLLDKLEKRVNISGAPSRNERSRTFMRLRSGKIRCCTVDEPSSALDPQGELELFQRLREAKGGKTMFFVTHRFGHLTKHADVIICMKEGVIAEMGTHTELMRTAAEYSKLYNIQANAFSTGQQGGADEIREAQDLLHSL</sequence>
<keyword evidence="3" id="KW-0812">Transmembrane</keyword>
<organism evidence="5 6">
    <name type="scientific">Athelia psychrophila</name>
    <dbReference type="NCBI Taxonomy" id="1759441"/>
    <lineage>
        <taxon>Eukaryota</taxon>
        <taxon>Fungi</taxon>
        <taxon>Dikarya</taxon>
        <taxon>Basidiomycota</taxon>
        <taxon>Agaricomycotina</taxon>
        <taxon>Agaricomycetes</taxon>
        <taxon>Agaricomycetidae</taxon>
        <taxon>Atheliales</taxon>
        <taxon>Atheliaceae</taxon>
        <taxon>Athelia</taxon>
    </lineage>
</organism>
<evidence type="ECO:0000313" key="6">
    <source>
        <dbReference type="Proteomes" id="UP000076532"/>
    </source>
</evidence>
<dbReference type="STRING" id="436010.A0A166Q4Y0"/>